<dbReference type="AlphaFoldDB" id="A0A348AJ64"/>
<evidence type="ECO:0000313" key="2">
    <source>
        <dbReference type="Proteomes" id="UP000276437"/>
    </source>
</evidence>
<accession>A0A348AJ64</accession>
<proteinExistence type="predicted"/>
<reference evidence="1 2" key="1">
    <citation type="journal article" date="2018" name="Int. J. Syst. Evol. Microbiol.">
        <title>Methylomusa anaerophila gen. nov., sp. nov., an anaerobic methanol-utilizing bacterium isolated from a microbial fuel cell.</title>
        <authorList>
            <person name="Amano N."/>
            <person name="Yamamuro A."/>
            <person name="Miyahara M."/>
            <person name="Kouzuma A."/>
            <person name="Abe T."/>
            <person name="Watanabe K."/>
        </authorList>
    </citation>
    <scope>NUCLEOTIDE SEQUENCE [LARGE SCALE GENOMIC DNA]</scope>
    <source>
        <strain evidence="1 2">MMFC1</strain>
    </source>
</reference>
<sequence>MNDLTDATIFSKFYPIIFEKAVRKADLKPMLSDLIQSIGSPLSHNGVIVGHIKLVAEILNEEFLFLSLTRLDQGDVTVSANWTDQGDDIVGMVLKINVLVFGHSKNNITEVVGTALREFSPNKIHSHMVPI</sequence>
<name>A0A348AJ64_9FIRM</name>
<protein>
    <submittedName>
        <fullName evidence="1">Uncharacterized protein</fullName>
    </submittedName>
</protein>
<dbReference type="EMBL" id="AP018449">
    <property type="protein sequence ID" value="BBB91112.1"/>
    <property type="molecule type" value="Genomic_DNA"/>
</dbReference>
<organism evidence="1 2">
    <name type="scientific">Methylomusa anaerophila</name>
    <dbReference type="NCBI Taxonomy" id="1930071"/>
    <lineage>
        <taxon>Bacteria</taxon>
        <taxon>Bacillati</taxon>
        <taxon>Bacillota</taxon>
        <taxon>Negativicutes</taxon>
        <taxon>Selenomonadales</taxon>
        <taxon>Sporomusaceae</taxon>
        <taxon>Methylomusa</taxon>
    </lineage>
</organism>
<dbReference type="RefSeq" id="WP_126308175.1">
    <property type="nucleotide sequence ID" value="NZ_AP018449.1"/>
</dbReference>
<dbReference type="Proteomes" id="UP000276437">
    <property type="component" value="Chromosome"/>
</dbReference>
<dbReference type="KEGG" id="mana:MAMMFC1_01781"/>
<evidence type="ECO:0000313" key="1">
    <source>
        <dbReference type="EMBL" id="BBB91112.1"/>
    </source>
</evidence>
<gene>
    <name evidence="1" type="ORF">MAMMFC1_01781</name>
</gene>
<keyword evidence="2" id="KW-1185">Reference proteome</keyword>
<dbReference type="OrthoDB" id="1684071at2"/>